<dbReference type="GO" id="GO:0055085">
    <property type="term" value="P:transmembrane transport"/>
    <property type="evidence" value="ECO:0007669"/>
    <property type="project" value="InterPro"/>
</dbReference>
<evidence type="ECO:0000259" key="8">
    <source>
        <dbReference type="PROSITE" id="PS50928"/>
    </source>
</evidence>
<evidence type="ECO:0000256" key="3">
    <source>
        <dbReference type="ARBA" id="ARBA00022475"/>
    </source>
</evidence>
<dbReference type="EMBL" id="CP098808">
    <property type="protein sequence ID" value="USJ25925.1"/>
    <property type="molecule type" value="Genomic_DNA"/>
</dbReference>
<evidence type="ECO:0000256" key="5">
    <source>
        <dbReference type="ARBA" id="ARBA00022989"/>
    </source>
</evidence>
<evidence type="ECO:0000256" key="6">
    <source>
        <dbReference type="ARBA" id="ARBA00023136"/>
    </source>
</evidence>
<dbReference type="PANTHER" id="PTHR30193:SF37">
    <property type="entry name" value="INNER MEMBRANE ABC TRANSPORTER PERMEASE PROTEIN YCJO"/>
    <property type="match status" value="1"/>
</dbReference>
<dbReference type="Gene3D" id="1.10.3720.10">
    <property type="entry name" value="MetI-like"/>
    <property type="match status" value="1"/>
</dbReference>
<evidence type="ECO:0000256" key="7">
    <source>
        <dbReference type="RuleBase" id="RU363032"/>
    </source>
</evidence>
<comment type="subcellular location">
    <subcellularLocation>
        <location evidence="1 7">Cell membrane</location>
        <topology evidence="1 7">Multi-pass membrane protein</topology>
    </subcellularLocation>
</comment>
<dbReference type="CDD" id="cd06261">
    <property type="entry name" value="TM_PBP2"/>
    <property type="match status" value="1"/>
</dbReference>
<dbReference type="PANTHER" id="PTHR30193">
    <property type="entry name" value="ABC TRANSPORTER PERMEASE PROTEIN"/>
    <property type="match status" value="1"/>
</dbReference>
<evidence type="ECO:0000256" key="1">
    <source>
        <dbReference type="ARBA" id="ARBA00004651"/>
    </source>
</evidence>
<gene>
    <name evidence="9" type="ORF">NE863_26055</name>
</gene>
<keyword evidence="3" id="KW-1003">Cell membrane</keyword>
<dbReference type="GO" id="GO:0005886">
    <property type="term" value="C:plasma membrane"/>
    <property type="evidence" value="ECO:0007669"/>
    <property type="project" value="UniProtKB-SubCell"/>
</dbReference>
<keyword evidence="4 7" id="KW-0812">Transmembrane</keyword>
<dbReference type="InterPro" id="IPR051393">
    <property type="entry name" value="ABC_transporter_permease"/>
</dbReference>
<keyword evidence="6 7" id="KW-0472">Membrane</keyword>
<feature type="transmembrane region" description="Helical" evidence="7">
    <location>
        <begin position="182"/>
        <end position="210"/>
    </location>
</feature>
<proteinExistence type="inferred from homology"/>
<dbReference type="InterPro" id="IPR035906">
    <property type="entry name" value="MetI-like_sf"/>
</dbReference>
<organism evidence="9 10">
    <name type="scientific">Ensifer adhaerens</name>
    <name type="common">Sinorhizobium morelense</name>
    <dbReference type="NCBI Taxonomy" id="106592"/>
    <lineage>
        <taxon>Bacteria</taxon>
        <taxon>Pseudomonadati</taxon>
        <taxon>Pseudomonadota</taxon>
        <taxon>Alphaproteobacteria</taxon>
        <taxon>Hyphomicrobiales</taxon>
        <taxon>Rhizobiaceae</taxon>
        <taxon>Sinorhizobium/Ensifer group</taxon>
        <taxon>Ensifer</taxon>
    </lineage>
</organism>
<feature type="transmembrane region" description="Helical" evidence="7">
    <location>
        <begin position="101"/>
        <end position="121"/>
    </location>
</feature>
<dbReference type="SUPFAM" id="SSF161098">
    <property type="entry name" value="MetI-like"/>
    <property type="match status" value="1"/>
</dbReference>
<dbReference type="InterPro" id="IPR000515">
    <property type="entry name" value="MetI-like"/>
</dbReference>
<keyword evidence="2 7" id="KW-0813">Transport</keyword>
<name>A0A9Q8YD17_ENSAD</name>
<feature type="transmembrane region" description="Helical" evidence="7">
    <location>
        <begin position="37"/>
        <end position="65"/>
    </location>
</feature>
<feature type="transmembrane region" description="Helical" evidence="7">
    <location>
        <begin position="133"/>
        <end position="153"/>
    </location>
</feature>
<dbReference type="AlphaFoldDB" id="A0A9Q8YD17"/>
<dbReference type="RefSeq" id="WP_083523550.1">
    <property type="nucleotide sequence ID" value="NZ_CP098808.1"/>
</dbReference>
<comment type="similarity">
    <text evidence="7">Belongs to the binding-protein-dependent transport system permease family.</text>
</comment>
<evidence type="ECO:0000313" key="10">
    <source>
        <dbReference type="Proteomes" id="UP001055460"/>
    </source>
</evidence>
<protein>
    <submittedName>
        <fullName evidence="9">Sugar ABC transporter permease</fullName>
    </submittedName>
</protein>
<evidence type="ECO:0000256" key="4">
    <source>
        <dbReference type="ARBA" id="ARBA00022692"/>
    </source>
</evidence>
<keyword evidence="5 7" id="KW-1133">Transmembrane helix</keyword>
<keyword evidence="9" id="KW-0614">Plasmid</keyword>
<dbReference type="Pfam" id="PF00528">
    <property type="entry name" value="BPD_transp_1"/>
    <property type="match status" value="1"/>
</dbReference>
<accession>A0A9Q8YD17</accession>
<reference evidence="9" key="1">
    <citation type="submission" date="2022-06" db="EMBL/GenBank/DDBJ databases">
        <title>Physiological and biochemical characterization and genomic elucidation of a strain of the genus Ensifer adhaerens M8 that combines arsenic oxidation and chromium reduction.</title>
        <authorList>
            <person name="Li X."/>
            <person name="Yu c."/>
        </authorList>
    </citation>
    <scope>NUCLEOTIDE SEQUENCE</scope>
    <source>
        <strain evidence="9">M8</strain>
        <plasmid evidence="9">pA</plasmid>
    </source>
</reference>
<feature type="domain" description="ABC transmembrane type-1" evidence="8">
    <location>
        <begin position="96"/>
        <end position="309"/>
    </location>
</feature>
<dbReference type="Proteomes" id="UP001055460">
    <property type="component" value="Plasmid pA"/>
</dbReference>
<geneLocation type="plasmid" evidence="9 10">
    <name>pA</name>
</geneLocation>
<dbReference type="PROSITE" id="PS50928">
    <property type="entry name" value="ABC_TM1"/>
    <property type="match status" value="1"/>
</dbReference>
<evidence type="ECO:0000313" key="9">
    <source>
        <dbReference type="EMBL" id="USJ25925.1"/>
    </source>
</evidence>
<sequence length="320" mass="35428">MPQHSSLRDGAQPAQRLRTQTAIGAAATDPDRREARIAWLLALPAITLLVLFILLPTAAVIVLGFTDFELGYGSFRFVGFENYAELFSDRTFRRSLWNTTIYTAIVTPVSIVLALAIAMLIEAETKGRAFFRTVYFLPVASLLVAMATVWQFLFHPTIGPINTFLAVFGIAGPNWLGASGTVLYGLSIIGIWQSVGFNMVLFLAGLTAIPRELYAAAEVDGAKTWFDRFRLVTWPMLGPTTLFVTTISIINSVKVFETVKTLTEGGPNKASEVLLFTIYQEGFVYLRVGYASAMTVVFLAILVVLMFLQYRVLDRKVHYA</sequence>
<feature type="transmembrane region" description="Helical" evidence="7">
    <location>
        <begin position="284"/>
        <end position="308"/>
    </location>
</feature>
<evidence type="ECO:0000256" key="2">
    <source>
        <dbReference type="ARBA" id="ARBA00022448"/>
    </source>
</evidence>
<feature type="transmembrane region" description="Helical" evidence="7">
    <location>
        <begin position="231"/>
        <end position="250"/>
    </location>
</feature>